<dbReference type="AlphaFoldDB" id="A0A016V254"/>
<dbReference type="Proteomes" id="UP000024635">
    <property type="component" value="Unassembled WGS sequence"/>
</dbReference>
<protein>
    <submittedName>
        <fullName evidence="1">Uncharacterized protein</fullName>
    </submittedName>
</protein>
<proteinExistence type="predicted"/>
<gene>
    <name evidence="1" type="primary">Acey_s0020.g203</name>
    <name evidence="1" type="ORF">Y032_0020g203</name>
</gene>
<keyword evidence="2" id="KW-1185">Reference proteome</keyword>
<accession>A0A016V254</accession>
<reference evidence="2" key="1">
    <citation type="journal article" date="2015" name="Nat. Genet.">
        <title>The genome and transcriptome of the zoonotic hookworm Ancylostoma ceylanicum identify infection-specific gene families.</title>
        <authorList>
            <person name="Schwarz E.M."/>
            <person name="Hu Y."/>
            <person name="Antoshechkin I."/>
            <person name="Miller M.M."/>
            <person name="Sternberg P.W."/>
            <person name="Aroian R.V."/>
        </authorList>
    </citation>
    <scope>NUCLEOTIDE SEQUENCE</scope>
    <source>
        <strain evidence="2">HY135</strain>
    </source>
</reference>
<evidence type="ECO:0000313" key="1">
    <source>
        <dbReference type="EMBL" id="EYC21057.1"/>
    </source>
</evidence>
<organism evidence="1 2">
    <name type="scientific">Ancylostoma ceylanicum</name>
    <dbReference type="NCBI Taxonomy" id="53326"/>
    <lineage>
        <taxon>Eukaryota</taxon>
        <taxon>Metazoa</taxon>
        <taxon>Ecdysozoa</taxon>
        <taxon>Nematoda</taxon>
        <taxon>Chromadorea</taxon>
        <taxon>Rhabditida</taxon>
        <taxon>Rhabditina</taxon>
        <taxon>Rhabditomorpha</taxon>
        <taxon>Strongyloidea</taxon>
        <taxon>Ancylostomatidae</taxon>
        <taxon>Ancylostomatinae</taxon>
        <taxon>Ancylostoma</taxon>
    </lineage>
</organism>
<dbReference type="EMBL" id="JARK01001356">
    <property type="protein sequence ID" value="EYC21057.1"/>
    <property type="molecule type" value="Genomic_DNA"/>
</dbReference>
<name>A0A016V254_9BILA</name>
<evidence type="ECO:0000313" key="2">
    <source>
        <dbReference type="Proteomes" id="UP000024635"/>
    </source>
</evidence>
<comment type="caution">
    <text evidence="1">The sequence shown here is derived from an EMBL/GenBank/DDBJ whole genome shotgun (WGS) entry which is preliminary data.</text>
</comment>
<sequence length="131" mass="14828">MLLNPSHLSHETSSRARPHMLAYFMPMEAVEWNDVEISQLAENIELHSSPQHVVEPWPLCSGKTIASYTGCSRGANERNPTRQACSNARQHQRPHFPGWQTSRFYVSCPGAPQLPFCIERFSSGLFVFAEL</sequence>